<accession>A0A930UYN5</accession>
<dbReference type="Gene3D" id="1.20.1250.20">
    <property type="entry name" value="MFS general substrate transporter like domains"/>
    <property type="match status" value="1"/>
</dbReference>
<dbReference type="GO" id="GO:0005886">
    <property type="term" value="C:plasma membrane"/>
    <property type="evidence" value="ECO:0007669"/>
    <property type="project" value="UniProtKB-SubCell"/>
</dbReference>
<dbReference type="Proteomes" id="UP000656804">
    <property type="component" value="Unassembled WGS sequence"/>
</dbReference>
<dbReference type="PANTHER" id="PTHR23513">
    <property type="entry name" value="INTEGRAL MEMBRANE EFFLUX PROTEIN-RELATED"/>
    <property type="match status" value="1"/>
</dbReference>
<reference evidence="7" key="1">
    <citation type="submission" date="2020-11" db="EMBL/GenBank/DDBJ databases">
        <title>Nocardioides sp. CBS4Y-1, whole genome shotgun sequence.</title>
        <authorList>
            <person name="Tuo L."/>
        </authorList>
    </citation>
    <scope>NUCLEOTIDE SEQUENCE</scope>
    <source>
        <strain evidence="7">CBS4Y-1</strain>
    </source>
</reference>
<evidence type="ECO:0000313" key="7">
    <source>
        <dbReference type="EMBL" id="MBF4160814.1"/>
    </source>
</evidence>
<keyword evidence="2" id="KW-1003">Cell membrane</keyword>
<feature type="transmembrane region" description="Helical" evidence="6">
    <location>
        <begin position="239"/>
        <end position="259"/>
    </location>
</feature>
<dbReference type="CDD" id="cd06173">
    <property type="entry name" value="MFS_MefA_like"/>
    <property type="match status" value="1"/>
</dbReference>
<evidence type="ECO:0000256" key="5">
    <source>
        <dbReference type="ARBA" id="ARBA00023136"/>
    </source>
</evidence>
<gene>
    <name evidence="7" type="ORF">ISG29_03875</name>
</gene>
<organism evidence="7 8">
    <name type="scientific">Nocardioides acrostichi</name>
    <dbReference type="NCBI Taxonomy" id="2784339"/>
    <lineage>
        <taxon>Bacteria</taxon>
        <taxon>Bacillati</taxon>
        <taxon>Actinomycetota</taxon>
        <taxon>Actinomycetes</taxon>
        <taxon>Propionibacteriales</taxon>
        <taxon>Nocardioidaceae</taxon>
        <taxon>Nocardioides</taxon>
    </lineage>
</organism>
<name>A0A930UYN5_9ACTN</name>
<dbReference type="RefSeq" id="WP_194501988.1">
    <property type="nucleotide sequence ID" value="NZ_JADIVZ010000001.1"/>
</dbReference>
<feature type="transmembrane region" description="Helical" evidence="6">
    <location>
        <begin position="62"/>
        <end position="81"/>
    </location>
</feature>
<evidence type="ECO:0000313" key="8">
    <source>
        <dbReference type="Proteomes" id="UP000656804"/>
    </source>
</evidence>
<keyword evidence="3 6" id="KW-0812">Transmembrane</keyword>
<protein>
    <submittedName>
        <fullName evidence="7">MFS transporter</fullName>
    </submittedName>
</protein>
<keyword evidence="4 6" id="KW-1133">Transmembrane helix</keyword>
<evidence type="ECO:0000256" key="6">
    <source>
        <dbReference type="SAM" id="Phobius"/>
    </source>
</evidence>
<dbReference type="AlphaFoldDB" id="A0A930UYN5"/>
<dbReference type="SUPFAM" id="SSF103473">
    <property type="entry name" value="MFS general substrate transporter"/>
    <property type="match status" value="1"/>
</dbReference>
<proteinExistence type="predicted"/>
<dbReference type="InterPro" id="IPR011701">
    <property type="entry name" value="MFS"/>
</dbReference>
<dbReference type="InterPro" id="IPR036259">
    <property type="entry name" value="MFS_trans_sf"/>
</dbReference>
<keyword evidence="8" id="KW-1185">Reference proteome</keyword>
<feature type="transmembrane region" description="Helical" evidence="6">
    <location>
        <begin position="301"/>
        <end position="318"/>
    </location>
</feature>
<evidence type="ECO:0000256" key="3">
    <source>
        <dbReference type="ARBA" id="ARBA00022692"/>
    </source>
</evidence>
<evidence type="ECO:0000256" key="1">
    <source>
        <dbReference type="ARBA" id="ARBA00004651"/>
    </source>
</evidence>
<feature type="transmembrane region" description="Helical" evidence="6">
    <location>
        <begin position="179"/>
        <end position="198"/>
    </location>
</feature>
<comment type="caution">
    <text evidence="7">The sequence shown here is derived from an EMBL/GenBank/DDBJ whole genome shotgun (WGS) entry which is preliminary data.</text>
</comment>
<evidence type="ECO:0000256" key="2">
    <source>
        <dbReference type="ARBA" id="ARBA00022475"/>
    </source>
</evidence>
<evidence type="ECO:0000256" key="4">
    <source>
        <dbReference type="ARBA" id="ARBA00022989"/>
    </source>
</evidence>
<dbReference type="GO" id="GO:0022857">
    <property type="term" value="F:transmembrane transporter activity"/>
    <property type="evidence" value="ECO:0007669"/>
    <property type="project" value="InterPro"/>
</dbReference>
<feature type="transmembrane region" description="Helical" evidence="6">
    <location>
        <begin position="271"/>
        <end position="289"/>
    </location>
</feature>
<comment type="subcellular location">
    <subcellularLocation>
        <location evidence="1">Cell membrane</location>
        <topology evidence="1">Multi-pass membrane protein</topology>
    </subcellularLocation>
</comment>
<feature type="transmembrane region" description="Helical" evidence="6">
    <location>
        <begin position="27"/>
        <end position="50"/>
    </location>
</feature>
<dbReference type="PANTHER" id="PTHR23513:SF11">
    <property type="entry name" value="STAPHYLOFERRIN A TRANSPORTER"/>
    <property type="match status" value="1"/>
</dbReference>
<dbReference type="Pfam" id="PF07690">
    <property type="entry name" value="MFS_1"/>
    <property type="match status" value="1"/>
</dbReference>
<dbReference type="EMBL" id="JADIVZ010000001">
    <property type="protein sequence ID" value="MBF4160814.1"/>
    <property type="molecule type" value="Genomic_DNA"/>
</dbReference>
<sequence length="430" mass="44241">MTDTAADTGSASPTYTRVLRARGFPGLLTMWTLTITATSLQVMALSVLVYDSTGSATLASTTFAAGFLPQVVGGFTLTSLADRWSPRVLLAGGAALRAAAAFILAAAPLPTAAVIAVVALVATTSPLFTGVQSATAARILPPESYVLGRSMLTMAASGAQLGGLAVGGALVSLCGARPALLVCAGAFCLVVLLVPTTLRDQLDREPGADHEASSPVARWRWSDSWRTNRRLLARPQVRSLLFLFWVPPTLFVAGESLMVPYADQLRAPHQLGLLLAAFPAGALIGDVVVGRWCREGAQRRLVAPLVCLMGVGLATALLQPPGLVSVALFTLGSAGLAYQLGRQRDFLDAVPDGQQGQAFGLLSTGTMTGQGVGPVAAGLLADRIGASAAVAAAGTILVGYGLTLVAREWHAACGPARPVAASERPHTRST</sequence>
<keyword evidence="5 6" id="KW-0472">Membrane</keyword>